<name>A0A8B2Z5S6_9LACO</name>
<sequence>MSSAENKVKFLLTNGVYYDKVKGRSKIGVKKMASKSQAVRLLELAMELLTTGSISKEQFTEKYGKSVRTFQRDVKALRKYLAGNDTDKELESDGDTYRLTNRPENTKRFLGIPQLLLLTEILASSRVLAKEEFTQMMDTLLNMAMFQSLAQIKDTALRNALKNAFDSYKDNNHPLDFNPSEDTFEKLTTLYEATYGDKDNYSAIDVTYTNVYNRTSHKTLLPVSIVFDKYYLYLRAVEVMYRGYSFNTYRVDRIKHVSMSSERLDYPSSQKSELASRPFPSNAFSEHDYPEAIEFYCWPPAIEAALDNFGSARYEAEIIERYDRYGRSVKSDDMVGKHGHVKIRIRDYPEGAKFWLMGQGTKVQVTSPESMVREIKKELAAAARMYDK</sequence>
<gene>
    <name evidence="1" type="ORF">DXD09_09720</name>
</gene>
<proteinExistence type="predicted"/>
<evidence type="ECO:0000313" key="2">
    <source>
        <dbReference type="Proteomes" id="UP000260790"/>
    </source>
</evidence>
<dbReference type="Proteomes" id="UP000260790">
    <property type="component" value="Unassembled WGS sequence"/>
</dbReference>
<reference evidence="1 2" key="1">
    <citation type="submission" date="2018-08" db="EMBL/GenBank/DDBJ databases">
        <title>A genome reference for cultivated species of the human gut microbiota.</title>
        <authorList>
            <person name="Zou Y."/>
            <person name="Xue W."/>
            <person name="Luo G."/>
        </authorList>
    </citation>
    <scope>NUCLEOTIDE SEQUENCE [LARGE SCALE GENOMIC DNA]</scope>
    <source>
        <strain evidence="1 2">TF10-9AT</strain>
    </source>
</reference>
<dbReference type="PROSITE" id="PS52050">
    <property type="entry name" value="WYL"/>
    <property type="match status" value="1"/>
</dbReference>
<dbReference type="RefSeq" id="WP_117644012.1">
    <property type="nucleotide sequence ID" value="NZ_QSQR01000011.1"/>
</dbReference>
<dbReference type="AlphaFoldDB" id="A0A8B2Z5S6"/>
<dbReference type="InterPro" id="IPR051534">
    <property type="entry name" value="CBASS_pafABC_assoc_protein"/>
</dbReference>
<dbReference type="PANTHER" id="PTHR34580">
    <property type="match status" value="1"/>
</dbReference>
<evidence type="ECO:0000313" key="1">
    <source>
        <dbReference type="EMBL" id="RGK44785.1"/>
    </source>
</evidence>
<organism evidence="1 2">
    <name type="scientific">Ligilactobacillus ruminis</name>
    <dbReference type="NCBI Taxonomy" id="1623"/>
    <lineage>
        <taxon>Bacteria</taxon>
        <taxon>Bacillati</taxon>
        <taxon>Bacillota</taxon>
        <taxon>Bacilli</taxon>
        <taxon>Lactobacillales</taxon>
        <taxon>Lactobacillaceae</taxon>
        <taxon>Ligilactobacillus</taxon>
    </lineage>
</organism>
<dbReference type="EMBL" id="QSQR01000011">
    <property type="protein sequence ID" value="RGK44785.1"/>
    <property type="molecule type" value="Genomic_DNA"/>
</dbReference>
<protein>
    <submittedName>
        <fullName evidence="1">WYL domain-containing protein</fullName>
    </submittedName>
</protein>
<comment type="caution">
    <text evidence="1">The sequence shown here is derived from an EMBL/GenBank/DDBJ whole genome shotgun (WGS) entry which is preliminary data.</text>
</comment>
<accession>A0A8B2Z5S6</accession>
<dbReference type="PANTHER" id="PTHR34580:SF1">
    <property type="entry name" value="PROTEIN PAFC"/>
    <property type="match status" value="1"/>
</dbReference>